<evidence type="ECO:0000313" key="2">
    <source>
        <dbReference type="EMBL" id="PPQ86307.1"/>
    </source>
</evidence>
<feature type="non-terminal residue" evidence="2">
    <location>
        <position position="437"/>
    </location>
</feature>
<reference evidence="2 3" key="1">
    <citation type="journal article" date="2018" name="Evol. Lett.">
        <title>Horizontal gene cluster transfer increased hallucinogenic mushroom diversity.</title>
        <authorList>
            <person name="Reynolds H.T."/>
            <person name="Vijayakumar V."/>
            <person name="Gluck-Thaler E."/>
            <person name="Korotkin H.B."/>
            <person name="Matheny P.B."/>
            <person name="Slot J.C."/>
        </authorList>
    </citation>
    <scope>NUCLEOTIDE SEQUENCE [LARGE SCALE GENOMIC DNA]</scope>
    <source>
        <strain evidence="2 3">2629</strain>
    </source>
</reference>
<name>A0A409X6E4_9AGAR</name>
<dbReference type="Proteomes" id="UP000284842">
    <property type="component" value="Unassembled WGS sequence"/>
</dbReference>
<accession>A0A409X6E4</accession>
<comment type="caution">
    <text evidence="2">The sequence shown here is derived from an EMBL/GenBank/DDBJ whole genome shotgun (WGS) entry which is preliminary data.</text>
</comment>
<evidence type="ECO:0000313" key="3">
    <source>
        <dbReference type="Proteomes" id="UP000284842"/>
    </source>
</evidence>
<dbReference type="STRING" id="181874.A0A409X6E4"/>
<evidence type="ECO:0000256" key="1">
    <source>
        <dbReference type="SAM" id="MobiDB-lite"/>
    </source>
</evidence>
<proteinExistence type="predicted"/>
<dbReference type="InParanoid" id="A0A409X6E4"/>
<dbReference type="AlphaFoldDB" id="A0A409X6E4"/>
<dbReference type="EMBL" id="NHTK01004514">
    <property type="protein sequence ID" value="PPQ86307.1"/>
    <property type="molecule type" value="Genomic_DNA"/>
</dbReference>
<keyword evidence="3" id="KW-1185">Reference proteome</keyword>
<feature type="compositionally biased region" description="Low complexity" evidence="1">
    <location>
        <begin position="34"/>
        <end position="43"/>
    </location>
</feature>
<protein>
    <submittedName>
        <fullName evidence="2">Uncharacterized protein</fullName>
    </submittedName>
</protein>
<feature type="region of interest" description="Disordered" evidence="1">
    <location>
        <begin position="34"/>
        <end position="60"/>
    </location>
</feature>
<dbReference type="OrthoDB" id="3063862at2759"/>
<organism evidence="2 3">
    <name type="scientific">Panaeolus cyanescens</name>
    <dbReference type="NCBI Taxonomy" id="181874"/>
    <lineage>
        <taxon>Eukaryota</taxon>
        <taxon>Fungi</taxon>
        <taxon>Dikarya</taxon>
        <taxon>Basidiomycota</taxon>
        <taxon>Agaricomycotina</taxon>
        <taxon>Agaricomycetes</taxon>
        <taxon>Agaricomycetidae</taxon>
        <taxon>Agaricales</taxon>
        <taxon>Agaricineae</taxon>
        <taxon>Galeropsidaceae</taxon>
        <taxon>Panaeolus</taxon>
    </lineage>
</organism>
<gene>
    <name evidence="2" type="ORF">CVT24_006445</name>
</gene>
<sequence>MESDSSDDSLPERIPQASAGGAFRLCIPGGAGAHNAGHHSFGGKTIPLPPVDDEEDEEEGYRRAAKQPRAWYEEEEEEEEVVPKITYWIKIFSLEEQAKAVKHQDPKTHVLTLATNMAWDDAYSQLKIQAINALFPNEAFVPDTAFSIKYTVPCYVKLPLRLSTSDDYDYMVNATQKMKNREVQIIIKQLTGLDGVDADGDKENANPANVVPSAKDLLPGNQAKLENVAFLRSRWHCNRDGCGSTTCYIPPDGRHFPLGHDHIEKWAEAMLHDYQGEPSATLERPPNTTEFDPVSEHTIVTRSPILQARIKAMQKEKGIEAPAPPAPPAIPQPIINVVLPPNYGLPGPAAVYPPAALANGVMGQGPAVAIEPLIPPTLQPGFEMEMSTFTGAYKLLDGIVARLKEHCLTGTHAFAAMSVQDLSNMSFAFGKIIDLKR</sequence>